<name>A0A0F7L2R3_9VIRU</name>
<sequence length="81" mass="8700">MEVAPHRSRRGSHRRKGAKAFLPRWGCKLGTGHSWEARQSSQHIRGRTGKSLFGKSLQVVGGGNAECVTVAGIVSASVKEC</sequence>
<proteinExistence type="predicted"/>
<evidence type="ECO:0000313" key="1">
    <source>
        <dbReference type="EMBL" id="AKH45823.1"/>
    </source>
</evidence>
<reference evidence="1" key="2">
    <citation type="submission" date="2015-03" db="EMBL/GenBank/DDBJ databases">
        <authorList>
            <person name="Chow C.-E.T."/>
            <person name="Winget D.M."/>
            <person name="White R.A.III."/>
            <person name="Hallam S.J."/>
            <person name="Suttle C.A."/>
        </authorList>
    </citation>
    <scope>NUCLEOTIDE SEQUENCE</scope>
    <source>
        <strain evidence="1">Anoxic3_1</strain>
    </source>
</reference>
<dbReference type="EMBL" id="KR029577">
    <property type="protein sequence ID" value="AKH45823.1"/>
    <property type="molecule type" value="Genomic_DNA"/>
</dbReference>
<accession>A0A0F7L2R3</accession>
<protein>
    <submittedName>
        <fullName evidence="1">Uncharacterized protein</fullName>
    </submittedName>
</protein>
<organism evidence="1">
    <name type="scientific">uncultured marine virus</name>
    <dbReference type="NCBI Taxonomy" id="186617"/>
    <lineage>
        <taxon>Viruses</taxon>
        <taxon>environmental samples</taxon>
    </lineage>
</organism>
<reference evidence="1" key="1">
    <citation type="journal article" date="2015" name="Front. Microbiol.">
        <title>Combining genomic sequencing methods to explore viral diversity and reveal potential virus-host interactions.</title>
        <authorList>
            <person name="Chow C.E."/>
            <person name="Winget D.M."/>
            <person name="White R.A.III."/>
            <person name="Hallam S.J."/>
            <person name="Suttle C.A."/>
        </authorList>
    </citation>
    <scope>NUCLEOTIDE SEQUENCE</scope>
    <source>
        <strain evidence="1">Anoxic3_1</strain>
    </source>
</reference>